<dbReference type="Pfam" id="PF02042">
    <property type="entry name" value="RWP-RK"/>
    <property type="match status" value="1"/>
</dbReference>
<evidence type="ECO:0000256" key="1">
    <source>
        <dbReference type="ARBA" id="ARBA00023015"/>
    </source>
</evidence>
<name>A0AAD8NFP8_TARER</name>
<dbReference type="Proteomes" id="UP001229421">
    <property type="component" value="Unassembled WGS sequence"/>
</dbReference>
<accession>A0AAD8NFP8</accession>
<dbReference type="GO" id="GO:0003677">
    <property type="term" value="F:DNA binding"/>
    <property type="evidence" value="ECO:0007669"/>
    <property type="project" value="UniProtKB-KW"/>
</dbReference>
<keyword evidence="1" id="KW-0805">Transcription regulation</keyword>
<evidence type="ECO:0000259" key="5">
    <source>
        <dbReference type="PROSITE" id="PS51745"/>
    </source>
</evidence>
<dbReference type="InterPro" id="IPR053793">
    <property type="entry name" value="PB1-like"/>
</dbReference>
<comment type="caution">
    <text evidence="6">The sequence shown here is derived from an EMBL/GenBank/DDBJ whole genome shotgun (WGS) entry which is preliminary data.</text>
</comment>
<keyword evidence="3" id="KW-0804">Transcription</keyword>
<protein>
    <recommendedName>
        <fullName evidence="5">PB1 domain-containing protein</fullName>
    </recommendedName>
</protein>
<evidence type="ECO:0000256" key="4">
    <source>
        <dbReference type="ARBA" id="ARBA00023242"/>
    </source>
</evidence>
<evidence type="ECO:0000313" key="7">
    <source>
        <dbReference type="Proteomes" id="UP001229421"/>
    </source>
</evidence>
<dbReference type="Pfam" id="PF00564">
    <property type="entry name" value="PB1"/>
    <property type="match status" value="1"/>
</dbReference>
<evidence type="ECO:0000256" key="2">
    <source>
        <dbReference type="ARBA" id="ARBA00023125"/>
    </source>
</evidence>
<organism evidence="6 7">
    <name type="scientific">Tagetes erecta</name>
    <name type="common">African marigold</name>
    <dbReference type="NCBI Taxonomy" id="13708"/>
    <lineage>
        <taxon>Eukaryota</taxon>
        <taxon>Viridiplantae</taxon>
        <taxon>Streptophyta</taxon>
        <taxon>Embryophyta</taxon>
        <taxon>Tracheophyta</taxon>
        <taxon>Spermatophyta</taxon>
        <taxon>Magnoliopsida</taxon>
        <taxon>eudicotyledons</taxon>
        <taxon>Gunneridae</taxon>
        <taxon>Pentapetalae</taxon>
        <taxon>asterids</taxon>
        <taxon>campanulids</taxon>
        <taxon>Asterales</taxon>
        <taxon>Asteraceae</taxon>
        <taxon>Asteroideae</taxon>
        <taxon>Heliantheae alliance</taxon>
        <taxon>Tageteae</taxon>
        <taxon>Tagetes</taxon>
    </lineage>
</organism>
<evidence type="ECO:0000313" key="6">
    <source>
        <dbReference type="EMBL" id="KAK1408214.1"/>
    </source>
</evidence>
<dbReference type="EMBL" id="JAUHHV010000011">
    <property type="protein sequence ID" value="KAK1408214.1"/>
    <property type="molecule type" value="Genomic_DNA"/>
</dbReference>
<dbReference type="AlphaFoldDB" id="A0AAD8NFP8"/>
<dbReference type="SUPFAM" id="SSF54277">
    <property type="entry name" value="CAD &amp; PB1 domains"/>
    <property type="match status" value="1"/>
</dbReference>
<feature type="domain" description="PB1" evidence="5">
    <location>
        <begin position="224"/>
        <end position="326"/>
    </location>
</feature>
<dbReference type="InterPro" id="IPR003035">
    <property type="entry name" value="RWP-RK_dom"/>
</dbReference>
<reference evidence="6" key="1">
    <citation type="journal article" date="2023" name="bioRxiv">
        <title>Improved chromosome-level genome assembly for marigold (Tagetes erecta).</title>
        <authorList>
            <person name="Jiang F."/>
            <person name="Yuan L."/>
            <person name="Wang S."/>
            <person name="Wang H."/>
            <person name="Xu D."/>
            <person name="Wang A."/>
            <person name="Fan W."/>
        </authorList>
    </citation>
    <scope>NUCLEOTIDE SEQUENCE</scope>
    <source>
        <strain evidence="6">WSJ</strain>
        <tissue evidence="6">Leaf</tissue>
    </source>
</reference>
<keyword evidence="7" id="KW-1185">Reference proteome</keyword>
<dbReference type="PANTHER" id="PTHR32002">
    <property type="entry name" value="PROTEIN NLP8"/>
    <property type="match status" value="1"/>
</dbReference>
<gene>
    <name evidence="6" type="ORF">QVD17_39849</name>
</gene>
<evidence type="ECO:0000256" key="3">
    <source>
        <dbReference type="ARBA" id="ARBA00023163"/>
    </source>
</evidence>
<dbReference type="PROSITE" id="PS51745">
    <property type="entry name" value="PB1"/>
    <property type="match status" value="1"/>
</dbReference>
<keyword evidence="2" id="KW-0238">DNA-binding</keyword>
<dbReference type="InterPro" id="IPR000270">
    <property type="entry name" value="PB1_dom"/>
</dbReference>
<keyword evidence="4" id="KW-0539">Nucleus</keyword>
<dbReference type="GO" id="GO:0003700">
    <property type="term" value="F:DNA-binding transcription factor activity"/>
    <property type="evidence" value="ECO:0007669"/>
    <property type="project" value="InterPro"/>
</dbReference>
<dbReference type="Gene3D" id="3.10.20.90">
    <property type="entry name" value="Phosphatidylinositol 3-kinase Catalytic Subunit, Chain A, domain 1"/>
    <property type="match status" value="1"/>
</dbReference>
<sequence length="336" mass="38266">MTSGAVADLEDKFRGSGKINFWTKDEHRVDLLEELSLEVNDNFVVVDVDAQLEFYYGELPLETLQDHKSRYISKLRSDVIEDWDCDFFSKSSAFTICLTSNNTGDFDYAFEFIWNKRPNYVIFLEALILTLKRCLPRFKFAFGVELGDELDVIVGETARYSEYGKTSHVGKTEKLKIFQGKRTLSSLEVISKTTPKTLPREVIEQQFEKTMKEAAIYLYVIVSLSTLKRKFKELGIPEWPGPNFAKRNVNDSSTIQVITNGQENGAIQDPSILNLNKNILTIKATLKYLDEDGDWISLTSDEDMSDCIKSSKTLDQVVVRLRVIPSCDTPTLSDVL</sequence>
<dbReference type="InterPro" id="IPR045012">
    <property type="entry name" value="NLP"/>
</dbReference>
<dbReference type="CDD" id="cd05992">
    <property type="entry name" value="PB1"/>
    <property type="match status" value="1"/>
</dbReference>
<proteinExistence type="predicted"/>
<dbReference type="PANTHER" id="PTHR32002:SF49">
    <property type="entry name" value="BILE ACID:SODIUM SYMPORTER_ARSENICAL RESISTANCE PROTEIN ACR3-RELATED"/>
    <property type="match status" value="1"/>
</dbReference>